<protein>
    <recommendedName>
        <fullName evidence="3">Mediator of RNA polymerase II transcription subunit 6</fullName>
    </recommendedName>
    <alternativeName>
        <fullName evidence="8">Mediator complex subunit 6</fullName>
    </alternativeName>
</protein>
<dbReference type="AlphaFoldDB" id="A0A7M7KSZ9"/>
<keyword evidence="6" id="KW-0804">Transcription</keyword>
<dbReference type="EnsemblMetazoa" id="XM_022815823">
    <property type="protein sequence ID" value="XP_022671558"/>
    <property type="gene ID" value="LOC111254706"/>
</dbReference>
<feature type="compositionally biased region" description="Basic and acidic residues" evidence="9">
    <location>
        <begin position="267"/>
        <end position="278"/>
    </location>
</feature>
<evidence type="ECO:0000256" key="6">
    <source>
        <dbReference type="ARBA" id="ARBA00023163"/>
    </source>
</evidence>
<dbReference type="InterPro" id="IPR016820">
    <property type="entry name" value="Mediator_Med6_met/pln"/>
</dbReference>
<evidence type="ECO:0000313" key="10">
    <source>
        <dbReference type="EnsemblMetazoa" id="XP_022671558"/>
    </source>
</evidence>
<evidence type="ECO:0000256" key="5">
    <source>
        <dbReference type="ARBA" id="ARBA00023159"/>
    </source>
</evidence>
<dbReference type="InterPro" id="IPR038566">
    <property type="entry name" value="Mediator_Med6_sf"/>
</dbReference>
<evidence type="ECO:0000313" key="11">
    <source>
        <dbReference type="Proteomes" id="UP000594260"/>
    </source>
</evidence>
<dbReference type="RefSeq" id="XP_022671558.1">
    <property type="nucleotide sequence ID" value="XM_022815823.1"/>
</dbReference>
<feature type="compositionally biased region" description="Low complexity" evidence="9">
    <location>
        <begin position="208"/>
        <end position="263"/>
    </location>
</feature>
<dbReference type="FunCoup" id="A0A7M7KSZ9">
    <property type="interactions" value="2276"/>
</dbReference>
<evidence type="ECO:0000256" key="9">
    <source>
        <dbReference type="SAM" id="MobiDB-lite"/>
    </source>
</evidence>
<evidence type="ECO:0000256" key="4">
    <source>
        <dbReference type="ARBA" id="ARBA00023015"/>
    </source>
</evidence>
<name>A0A7M7KSZ9_VARDE</name>
<dbReference type="OMA" id="KKDMKPP"/>
<evidence type="ECO:0000256" key="3">
    <source>
        <dbReference type="ARBA" id="ARBA00020634"/>
    </source>
</evidence>
<dbReference type="Pfam" id="PF04934">
    <property type="entry name" value="Med6"/>
    <property type="match status" value="1"/>
</dbReference>
<dbReference type="GO" id="GO:0003712">
    <property type="term" value="F:transcription coregulator activity"/>
    <property type="evidence" value="ECO:0007669"/>
    <property type="project" value="InterPro"/>
</dbReference>
<feature type="region of interest" description="Disordered" evidence="9">
    <location>
        <begin position="194"/>
        <end position="278"/>
    </location>
</feature>
<dbReference type="GeneID" id="111254706"/>
<accession>A0A7M7KSZ9</accession>
<dbReference type="InterPro" id="IPR007018">
    <property type="entry name" value="Mediator_Med6"/>
</dbReference>
<organism evidence="10 11">
    <name type="scientific">Varroa destructor</name>
    <name type="common">Honeybee mite</name>
    <dbReference type="NCBI Taxonomy" id="109461"/>
    <lineage>
        <taxon>Eukaryota</taxon>
        <taxon>Metazoa</taxon>
        <taxon>Ecdysozoa</taxon>
        <taxon>Arthropoda</taxon>
        <taxon>Chelicerata</taxon>
        <taxon>Arachnida</taxon>
        <taxon>Acari</taxon>
        <taxon>Parasitiformes</taxon>
        <taxon>Mesostigmata</taxon>
        <taxon>Gamasina</taxon>
        <taxon>Dermanyssoidea</taxon>
        <taxon>Varroidae</taxon>
        <taxon>Varroa</taxon>
    </lineage>
</organism>
<evidence type="ECO:0000256" key="8">
    <source>
        <dbReference type="ARBA" id="ARBA00031259"/>
    </source>
</evidence>
<dbReference type="KEGG" id="vde:111254706"/>
<dbReference type="OrthoDB" id="344220at2759"/>
<comment type="similarity">
    <text evidence="2">Belongs to the Mediator complex subunit 6 family.</text>
</comment>
<dbReference type="InParanoid" id="A0A7M7KSZ9"/>
<dbReference type="Proteomes" id="UP000594260">
    <property type="component" value="Unplaced"/>
</dbReference>
<keyword evidence="5" id="KW-0010">Activator</keyword>
<proteinExistence type="inferred from homology"/>
<dbReference type="PANTHER" id="PTHR13104">
    <property type="entry name" value="MED-6-RELATED"/>
    <property type="match status" value="1"/>
</dbReference>
<evidence type="ECO:0000256" key="2">
    <source>
        <dbReference type="ARBA" id="ARBA00007526"/>
    </source>
</evidence>
<dbReference type="Gene3D" id="3.10.450.580">
    <property type="entry name" value="Mediator complex, subunit Med6"/>
    <property type="match status" value="1"/>
</dbReference>
<keyword evidence="4" id="KW-0805">Transcription regulation</keyword>
<comment type="subcellular location">
    <subcellularLocation>
        <location evidence="1">Nucleus</location>
    </subcellularLocation>
</comment>
<evidence type="ECO:0000256" key="7">
    <source>
        <dbReference type="ARBA" id="ARBA00023242"/>
    </source>
</evidence>
<dbReference type="GO" id="GO:0016592">
    <property type="term" value="C:mediator complex"/>
    <property type="evidence" value="ECO:0007669"/>
    <property type="project" value="InterPro"/>
</dbReference>
<keyword evidence="7" id="KW-0539">Nucleus</keyword>
<dbReference type="PIRSF" id="PIRSF023869">
    <property type="entry name" value="Mediator_MED6_meta/pln"/>
    <property type="match status" value="1"/>
</dbReference>
<evidence type="ECO:0000256" key="1">
    <source>
        <dbReference type="ARBA" id="ARBA00004123"/>
    </source>
</evidence>
<sequence>MSSTKMDPNPQNPLGLSWHDSAWLSVLDGNNVLEYFSDRSNPFYDRTCNNETVKMQRLDAEVMNEMTGLEYILLHVQEPILFIIRKQHRHSRTQVTPLADYYVLAGVVYQAPDLNTAVNSRLLSTVFHLQSAFEQAHSFSRYHPSKGYWWDFGKDDDDAKRKDKEKEDQKETASLFQRRRVDLLLGELARRYPPKLAPPSLPVMHQSQAPTNTVTAQAPAPPTASGTQQANTASAASTTQSNAATAANNNTAPTTNHKTPAAALKQGEGHPEKRPRIA</sequence>
<dbReference type="GO" id="GO:0006357">
    <property type="term" value="P:regulation of transcription by RNA polymerase II"/>
    <property type="evidence" value="ECO:0007669"/>
    <property type="project" value="InterPro"/>
</dbReference>
<reference evidence="10" key="1">
    <citation type="submission" date="2021-01" db="UniProtKB">
        <authorList>
            <consortium name="EnsemblMetazoa"/>
        </authorList>
    </citation>
    <scope>IDENTIFICATION</scope>
</reference>
<keyword evidence="11" id="KW-1185">Reference proteome</keyword>